<reference evidence="2 3" key="1">
    <citation type="submission" date="2022-07" db="EMBL/GenBank/DDBJ databases">
        <title>Novel species in genus cellulomonas.</title>
        <authorList>
            <person name="Ye L."/>
        </authorList>
    </citation>
    <scope>NUCLEOTIDE SEQUENCE [LARGE SCALE GENOMIC DNA]</scope>
    <source>
        <strain evidence="3">zg-B89</strain>
    </source>
</reference>
<feature type="domain" description="Pvc16 N-terminal" evidence="1">
    <location>
        <begin position="15"/>
        <end position="172"/>
    </location>
</feature>
<name>A0ABY5KL66_9CELL</name>
<dbReference type="EMBL" id="CP101987">
    <property type="protein sequence ID" value="UUI71236.1"/>
    <property type="molecule type" value="Genomic_DNA"/>
</dbReference>
<gene>
    <name evidence="2" type="ORF">NP048_15775</name>
</gene>
<evidence type="ECO:0000313" key="2">
    <source>
        <dbReference type="EMBL" id="UUI71236.1"/>
    </source>
</evidence>
<proteinExistence type="predicted"/>
<organism evidence="2 3">
    <name type="scientific">Cellulomonas xiejunii</name>
    <dbReference type="NCBI Taxonomy" id="2968083"/>
    <lineage>
        <taxon>Bacteria</taxon>
        <taxon>Bacillati</taxon>
        <taxon>Actinomycetota</taxon>
        <taxon>Actinomycetes</taxon>
        <taxon>Micrococcales</taxon>
        <taxon>Cellulomonadaceae</taxon>
        <taxon>Cellulomonas</taxon>
    </lineage>
</organism>
<sequence>MFRSPSGGAVLIPAVQDGLERLLRTALPLSEQQGDVVFDAPTSTWSATVNRLTVNLFLYDVARSSLPARMEAPVRHADGTVARRRFPLPMVELSFLVSAWAGSTRDEHQLLGDVLTRLIAHPTVPAELAPAALASPVQLAIASDERNRPRDLWSSLGGQVRASFTLVATVAADAYPWQDAPTAVAGVEAALSPHVDGRR</sequence>
<evidence type="ECO:0000259" key="1">
    <source>
        <dbReference type="Pfam" id="PF14065"/>
    </source>
</evidence>
<dbReference type="RefSeq" id="WP_256769316.1">
    <property type="nucleotide sequence ID" value="NZ_CP101987.1"/>
</dbReference>
<dbReference type="InterPro" id="IPR025351">
    <property type="entry name" value="Pvc16_N"/>
</dbReference>
<accession>A0ABY5KL66</accession>
<dbReference type="Pfam" id="PF14065">
    <property type="entry name" value="Pvc16_N"/>
    <property type="match status" value="1"/>
</dbReference>
<evidence type="ECO:0000313" key="3">
    <source>
        <dbReference type="Proteomes" id="UP001316384"/>
    </source>
</evidence>
<protein>
    <submittedName>
        <fullName evidence="2">DUF4255 domain-containing protein</fullName>
    </submittedName>
</protein>
<dbReference type="Proteomes" id="UP001316384">
    <property type="component" value="Chromosome"/>
</dbReference>
<keyword evidence="3" id="KW-1185">Reference proteome</keyword>